<protein>
    <submittedName>
        <fullName evidence="1">Uncharacterized protein</fullName>
    </submittedName>
</protein>
<dbReference type="AlphaFoldDB" id="A0A0A8YY24"/>
<evidence type="ECO:0000313" key="1">
    <source>
        <dbReference type="EMBL" id="JAD30323.1"/>
    </source>
</evidence>
<proteinExistence type="predicted"/>
<name>A0A0A8YY24_ARUDO</name>
<reference evidence="1" key="1">
    <citation type="submission" date="2014-09" db="EMBL/GenBank/DDBJ databases">
        <authorList>
            <person name="Magalhaes I.L.F."/>
            <person name="Oliveira U."/>
            <person name="Santos F.R."/>
            <person name="Vidigal T.H.D.A."/>
            <person name="Brescovit A.D."/>
            <person name="Santos A.J."/>
        </authorList>
    </citation>
    <scope>NUCLEOTIDE SEQUENCE</scope>
    <source>
        <tissue evidence="1">Shoot tissue taken approximately 20 cm above the soil surface</tissue>
    </source>
</reference>
<sequence length="62" mass="6891">MPVRPRVCWDCVKDGTGGTALSTGIELSSRMIVDCKLILEMWIVRDVNALELTATTVRRALE</sequence>
<dbReference type="EMBL" id="GBRH01267572">
    <property type="protein sequence ID" value="JAD30323.1"/>
    <property type="molecule type" value="Transcribed_RNA"/>
</dbReference>
<accession>A0A0A8YY24</accession>
<reference evidence="1" key="2">
    <citation type="journal article" date="2015" name="Data Brief">
        <title>Shoot transcriptome of the giant reed, Arundo donax.</title>
        <authorList>
            <person name="Barrero R.A."/>
            <person name="Guerrero F.D."/>
            <person name="Moolhuijzen P."/>
            <person name="Goolsby J.A."/>
            <person name="Tidwell J."/>
            <person name="Bellgard S.E."/>
            <person name="Bellgard M.I."/>
        </authorList>
    </citation>
    <scope>NUCLEOTIDE SEQUENCE</scope>
    <source>
        <tissue evidence="1">Shoot tissue taken approximately 20 cm above the soil surface</tissue>
    </source>
</reference>
<organism evidence="1">
    <name type="scientific">Arundo donax</name>
    <name type="common">Giant reed</name>
    <name type="synonym">Donax arundinaceus</name>
    <dbReference type="NCBI Taxonomy" id="35708"/>
    <lineage>
        <taxon>Eukaryota</taxon>
        <taxon>Viridiplantae</taxon>
        <taxon>Streptophyta</taxon>
        <taxon>Embryophyta</taxon>
        <taxon>Tracheophyta</taxon>
        <taxon>Spermatophyta</taxon>
        <taxon>Magnoliopsida</taxon>
        <taxon>Liliopsida</taxon>
        <taxon>Poales</taxon>
        <taxon>Poaceae</taxon>
        <taxon>PACMAD clade</taxon>
        <taxon>Arundinoideae</taxon>
        <taxon>Arundineae</taxon>
        <taxon>Arundo</taxon>
    </lineage>
</organism>